<evidence type="ECO:0000313" key="13">
    <source>
        <dbReference type="EMBL" id="ADZ91311.1"/>
    </source>
</evidence>
<feature type="domain" description="Ketopantoate reductase N-terminal" evidence="11">
    <location>
        <begin position="7"/>
        <end position="169"/>
    </location>
</feature>
<evidence type="ECO:0000256" key="9">
    <source>
        <dbReference type="ARBA" id="ARBA00048793"/>
    </source>
</evidence>
<evidence type="ECO:0000256" key="5">
    <source>
        <dbReference type="ARBA" id="ARBA00022655"/>
    </source>
</evidence>
<evidence type="ECO:0000256" key="3">
    <source>
        <dbReference type="ARBA" id="ARBA00013014"/>
    </source>
</evidence>
<dbReference type="EMBL" id="CP002583">
    <property type="protein sequence ID" value="ADZ91311.1"/>
    <property type="molecule type" value="Genomic_DNA"/>
</dbReference>
<dbReference type="InterPro" id="IPR013328">
    <property type="entry name" value="6PGD_dom2"/>
</dbReference>
<evidence type="ECO:0000259" key="11">
    <source>
        <dbReference type="Pfam" id="PF02558"/>
    </source>
</evidence>
<dbReference type="AlphaFoldDB" id="F2K3G9"/>
<evidence type="ECO:0000256" key="10">
    <source>
        <dbReference type="RuleBase" id="RU362068"/>
    </source>
</evidence>
<dbReference type="GO" id="GO:0015940">
    <property type="term" value="P:pantothenate biosynthetic process"/>
    <property type="evidence" value="ECO:0007669"/>
    <property type="project" value="UniProtKB-UniPathway"/>
</dbReference>
<dbReference type="InterPro" id="IPR003710">
    <property type="entry name" value="ApbA"/>
</dbReference>
<evidence type="ECO:0000256" key="1">
    <source>
        <dbReference type="ARBA" id="ARBA00004994"/>
    </source>
</evidence>
<dbReference type="Pfam" id="PF02558">
    <property type="entry name" value="ApbA"/>
    <property type="match status" value="1"/>
</dbReference>
<dbReference type="InterPro" id="IPR013332">
    <property type="entry name" value="KPR_N"/>
</dbReference>
<evidence type="ECO:0000256" key="2">
    <source>
        <dbReference type="ARBA" id="ARBA00007870"/>
    </source>
</evidence>
<dbReference type="GO" id="GO:0050661">
    <property type="term" value="F:NADP binding"/>
    <property type="evidence" value="ECO:0007669"/>
    <property type="project" value="TreeGrafter"/>
</dbReference>
<evidence type="ECO:0000313" key="14">
    <source>
        <dbReference type="Proteomes" id="UP000001062"/>
    </source>
</evidence>
<dbReference type="Gene3D" id="1.10.1040.10">
    <property type="entry name" value="N-(1-d-carboxylethyl)-l-norvaline Dehydrogenase, domain 2"/>
    <property type="match status" value="1"/>
</dbReference>
<comment type="pathway">
    <text evidence="1 10">Cofactor biosynthesis; (R)-pantothenate biosynthesis; (R)-pantoate from 3-methyl-2-oxobutanoate: step 2/2.</text>
</comment>
<dbReference type="PANTHER" id="PTHR43765:SF2">
    <property type="entry name" value="2-DEHYDROPANTOATE 2-REDUCTASE"/>
    <property type="match status" value="1"/>
</dbReference>
<dbReference type="Proteomes" id="UP000001062">
    <property type="component" value="Chromosome"/>
</dbReference>
<dbReference type="NCBIfam" id="TIGR00745">
    <property type="entry name" value="apbA_panE"/>
    <property type="match status" value="1"/>
</dbReference>
<evidence type="ECO:0000259" key="12">
    <source>
        <dbReference type="Pfam" id="PF08546"/>
    </source>
</evidence>
<evidence type="ECO:0000256" key="4">
    <source>
        <dbReference type="ARBA" id="ARBA00019465"/>
    </source>
</evidence>
<organism evidence="13 14">
    <name type="scientific">Marinomonas mediterranea (strain ATCC 700492 / JCM 21426 / NBRC 103028 / MMB-1)</name>
    <dbReference type="NCBI Taxonomy" id="717774"/>
    <lineage>
        <taxon>Bacteria</taxon>
        <taxon>Pseudomonadati</taxon>
        <taxon>Pseudomonadota</taxon>
        <taxon>Gammaproteobacteria</taxon>
        <taxon>Oceanospirillales</taxon>
        <taxon>Oceanospirillaceae</taxon>
        <taxon>Marinomonas</taxon>
    </lineage>
</organism>
<evidence type="ECO:0000256" key="6">
    <source>
        <dbReference type="ARBA" id="ARBA00022857"/>
    </source>
</evidence>
<dbReference type="InterPro" id="IPR050838">
    <property type="entry name" value="Ketopantoate_reductase"/>
</dbReference>
<dbReference type="InterPro" id="IPR008927">
    <property type="entry name" value="6-PGluconate_DH-like_C_sf"/>
</dbReference>
<dbReference type="RefSeq" id="WP_013661216.1">
    <property type="nucleotide sequence ID" value="NC_015276.1"/>
</dbReference>
<dbReference type="KEGG" id="mme:Marme_2063"/>
<dbReference type="eggNOG" id="COG1893">
    <property type="taxonomic scope" value="Bacteria"/>
</dbReference>
<dbReference type="Pfam" id="PF08546">
    <property type="entry name" value="ApbA_C"/>
    <property type="match status" value="1"/>
</dbReference>
<dbReference type="PATRIC" id="fig|717774.3.peg.2125"/>
<dbReference type="Gene3D" id="3.40.50.720">
    <property type="entry name" value="NAD(P)-binding Rossmann-like Domain"/>
    <property type="match status" value="1"/>
</dbReference>
<feature type="domain" description="Ketopantoate reductase C-terminal" evidence="12">
    <location>
        <begin position="197"/>
        <end position="309"/>
    </location>
</feature>
<dbReference type="SUPFAM" id="SSF51735">
    <property type="entry name" value="NAD(P)-binding Rossmann-fold domains"/>
    <property type="match status" value="1"/>
</dbReference>
<dbReference type="PANTHER" id="PTHR43765">
    <property type="entry name" value="2-DEHYDROPANTOATE 2-REDUCTASE-RELATED"/>
    <property type="match status" value="1"/>
</dbReference>
<dbReference type="UniPathway" id="UPA00028">
    <property type="reaction ID" value="UER00004"/>
</dbReference>
<evidence type="ECO:0000256" key="7">
    <source>
        <dbReference type="ARBA" id="ARBA00023002"/>
    </source>
</evidence>
<evidence type="ECO:0000256" key="8">
    <source>
        <dbReference type="ARBA" id="ARBA00032024"/>
    </source>
</evidence>
<protein>
    <recommendedName>
        <fullName evidence="4 10">2-dehydropantoate 2-reductase</fullName>
        <ecNumber evidence="3 10">1.1.1.169</ecNumber>
    </recommendedName>
    <alternativeName>
        <fullName evidence="8 10">Ketopantoate reductase</fullName>
    </alternativeName>
</protein>
<keyword evidence="14" id="KW-1185">Reference proteome</keyword>
<name>F2K3G9_MARM1</name>
<sequence length="340" mass="37842">MTQNTCLIIGAGAVGLLWSAKLASRNTDVHLLYRSHNPGNHIHIEDDASEAGLGDDARDIDDLSGNAILDPVTKVKSLTVDELDHKYDNILICTKSFDLVDAYQSIREFTKKNANIWTLCNGMGMHDELLPHLKSGQKLWAGVTSEGALKINHNTVKRTGSGDTFFGIYKPSDKSNDVETTQPFLEDTIFHSLLVPNITHRMLEKLAVNCVINPITALFEIRNGEVLDEPYKSLAEQCTKELADCYLEAPLQPLISNAASFSFFNLVNRVYTVAQLTRLNHSSMHEDLKFGRKTEIENISGYMIKQATNNLPLQSTLLHAILSPTKREQHKKALLEIATS</sequence>
<dbReference type="OrthoDB" id="6530772at2"/>
<accession>F2K3G9</accession>
<comment type="similarity">
    <text evidence="2 10">Belongs to the ketopantoate reductase family.</text>
</comment>
<dbReference type="HOGENOM" id="CLU_031468_0_1_6"/>
<dbReference type="InterPro" id="IPR013752">
    <property type="entry name" value="KPA_reductase"/>
</dbReference>
<comment type="function">
    <text evidence="10">Catalyzes the NADPH-dependent reduction of ketopantoate into pantoic acid.</text>
</comment>
<keyword evidence="5 10" id="KW-0566">Pantothenate biosynthesis</keyword>
<dbReference type="EC" id="1.1.1.169" evidence="3 10"/>
<dbReference type="STRING" id="717774.Marme_2063"/>
<keyword evidence="6 10" id="KW-0521">NADP</keyword>
<proteinExistence type="inferred from homology"/>
<gene>
    <name evidence="13" type="ordered locus">Marme_2063</name>
</gene>
<reference evidence="13 14" key="1">
    <citation type="journal article" date="2012" name="Stand. Genomic Sci.">
        <title>Complete genome sequence of the melanogenic marine bacterium Marinomonas mediterranea type strain (MMB-1(T)).</title>
        <authorList>
            <person name="Lucas-Elio P."/>
            <person name="Goodwin L."/>
            <person name="Woyke T."/>
            <person name="Pitluck S."/>
            <person name="Nolan M."/>
            <person name="Kyrpides N.C."/>
            <person name="Detter J.C."/>
            <person name="Copeland A."/>
            <person name="Teshima H."/>
            <person name="Bruce D."/>
            <person name="Detter C."/>
            <person name="Tapia R."/>
            <person name="Han S."/>
            <person name="Land M.L."/>
            <person name="Ivanova N."/>
            <person name="Mikhailova N."/>
            <person name="Johnston A.W."/>
            <person name="Sanchez-Amat A."/>
        </authorList>
    </citation>
    <scope>NUCLEOTIDE SEQUENCE [LARGE SCALE GENOMIC DNA]</scope>
    <source>
        <strain evidence="14">ATCC 700492 / JCM 21426 / NBRC 103028 / MMB-1</strain>
    </source>
</reference>
<dbReference type="SUPFAM" id="SSF48179">
    <property type="entry name" value="6-phosphogluconate dehydrogenase C-terminal domain-like"/>
    <property type="match status" value="1"/>
</dbReference>
<keyword evidence="7 10" id="KW-0560">Oxidoreductase</keyword>
<dbReference type="GO" id="GO:0008677">
    <property type="term" value="F:2-dehydropantoate 2-reductase activity"/>
    <property type="evidence" value="ECO:0007669"/>
    <property type="project" value="UniProtKB-EC"/>
</dbReference>
<dbReference type="GO" id="GO:0005737">
    <property type="term" value="C:cytoplasm"/>
    <property type="evidence" value="ECO:0007669"/>
    <property type="project" value="TreeGrafter"/>
</dbReference>
<comment type="catalytic activity">
    <reaction evidence="9 10">
        <text>(R)-pantoate + NADP(+) = 2-dehydropantoate + NADPH + H(+)</text>
        <dbReference type="Rhea" id="RHEA:16233"/>
        <dbReference type="ChEBI" id="CHEBI:11561"/>
        <dbReference type="ChEBI" id="CHEBI:15378"/>
        <dbReference type="ChEBI" id="CHEBI:15980"/>
        <dbReference type="ChEBI" id="CHEBI:57783"/>
        <dbReference type="ChEBI" id="CHEBI:58349"/>
        <dbReference type="EC" id="1.1.1.169"/>
    </reaction>
</comment>
<dbReference type="InterPro" id="IPR036291">
    <property type="entry name" value="NAD(P)-bd_dom_sf"/>
</dbReference>